<keyword evidence="1" id="KW-0472">Membrane</keyword>
<proteinExistence type="predicted"/>
<feature type="transmembrane region" description="Helical" evidence="1">
    <location>
        <begin position="20"/>
        <end position="39"/>
    </location>
</feature>
<evidence type="ECO:0000313" key="2">
    <source>
        <dbReference type="EMBL" id="KAK7043291.1"/>
    </source>
</evidence>
<keyword evidence="1" id="KW-0812">Transmembrane</keyword>
<dbReference type="Proteomes" id="UP001381693">
    <property type="component" value="Unassembled WGS sequence"/>
</dbReference>
<keyword evidence="3" id="KW-1185">Reference proteome</keyword>
<gene>
    <name evidence="2" type="ORF">SK128_022275</name>
</gene>
<sequence>MIVVLVVLTEDDAEGDAGEGVIVVAVVVLVILLGVLRCGGGDGLALCMPVVSVGALKVDSRHYGRPSLFSGFYLSMMISVPFAKLRHYHFNSPAAWRLSYFLNFF</sequence>
<dbReference type="AlphaFoldDB" id="A0AAN8ZU74"/>
<name>A0AAN8ZU74_HALRR</name>
<reference evidence="2 3" key="1">
    <citation type="submission" date="2023-11" db="EMBL/GenBank/DDBJ databases">
        <title>Halocaridina rubra genome assembly.</title>
        <authorList>
            <person name="Smith C."/>
        </authorList>
    </citation>
    <scope>NUCLEOTIDE SEQUENCE [LARGE SCALE GENOMIC DNA]</scope>
    <source>
        <strain evidence="2">EP-1</strain>
        <tissue evidence="2">Whole</tissue>
    </source>
</reference>
<evidence type="ECO:0000256" key="1">
    <source>
        <dbReference type="SAM" id="Phobius"/>
    </source>
</evidence>
<evidence type="ECO:0000313" key="3">
    <source>
        <dbReference type="Proteomes" id="UP001381693"/>
    </source>
</evidence>
<organism evidence="2 3">
    <name type="scientific">Halocaridina rubra</name>
    <name type="common">Hawaiian red shrimp</name>
    <dbReference type="NCBI Taxonomy" id="373956"/>
    <lineage>
        <taxon>Eukaryota</taxon>
        <taxon>Metazoa</taxon>
        <taxon>Ecdysozoa</taxon>
        <taxon>Arthropoda</taxon>
        <taxon>Crustacea</taxon>
        <taxon>Multicrustacea</taxon>
        <taxon>Malacostraca</taxon>
        <taxon>Eumalacostraca</taxon>
        <taxon>Eucarida</taxon>
        <taxon>Decapoda</taxon>
        <taxon>Pleocyemata</taxon>
        <taxon>Caridea</taxon>
        <taxon>Atyoidea</taxon>
        <taxon>Atyidae</taxon>
        <taxon>Halocaridina</taxon>
    </lineage>
</organism>
<dbReference type="EMBL" id="JAXCGZ010021824">
    <property type="protein sequence ID" value="KAK7043291.1"/>
    <property type="molecule type" value="Genomic_DNA"/>
</dbReference>
<keyword evidence="1" id="KW-1133">Transmembrane helix</keyword>
<comment type="caution">
    <text evidence="2">The sequence shown here is derived from an EMBL/GenBank/DDBJ whole genome shotgun (WGS) entry which is preliminary data.</text>
</comment>
<protein>
    <submittedName>
        <fullName evidence="2">Uncharacterized protein</fullName>
    </submittedName>
</protein>
<accession>A0AAN8ZU74</accession>